<evidence type="ECO:0000259" key="11">
    <source>
        <dbReference type="PROSITE" id="PS51163"/>
    </source>
</evidence>
<keyword evidence="12" id="KW-0808">Transferase</keyword>
<feature type="domain" description="YrdC-like" evidence="11">
    <location>
        <begin position="206"/>
        <end position="390"/>
    </location>
</feature>
<dbReference type="Pfam" id="PF17788">
    <property type="entry name" value="HypF_C"/>
    <property type="match status" value="1"/>
</dbReference>
<evidence type="ECO:0000256" key="1">
    <source>
        <dbReference type="ARBA" id="ARBA00004711"/>
    </source>
</evidence>
<dbReference type="GO" id="GO:0016874">
    <property type="term" value="F:ligase activity"/>
    <property type="evidence" value="ECO:0007669"/>
    <property type="project" value="UniProtKB-UniRule"/>
</dbReference>
<proteinExistence type="inferred from homology"/>
<feature type="active site" evidence="9">
    <location>
        <position position="42"/>
    </location>
</feature>
<dbReference type="OrthoDB" id="371970at2157"/>
<dbReference type="Gene3D" id="3.30.110.120">
    <property type="match status" value="1"/>
</dbReference>
<comment type="caution">
    <text evidence="12">The sequence shown here is derived from an EMBL/GenBank/DDBJ whole genome shotgun (WGS) entry which is preliminary data.</text>
</comment>
<dbReference type="GO" id="GO:0016743">
    <property type="term" value="F:carboxyl- or carbamoyltransferase activity"/>
    <property type="evidence" value="ECO:0007669"/>
    <property type="project" value="UniProtKB-UniRule"/>
</dbReference>
<dbReference type="InterPro" id="IPR017945">
    <property type="entry name" value="DHBP_synth_RibB-like_a/b_dom"/>
</dbReference>
<dbReference type="GO" id="GO:0051604">
    <property type="term" value="P:protein maturation"/>
    <property type="evidence" value="ECO:0007669"/>
    <property type="project" value="TreeGrafter"/>
</dbReference>
<feature type="active site" evidence="9">
    <location>
        <position position="24"/>
    </location>
</feature>
<dbReference type="Gene3D" id="3.30.420.360">
    <property type="match status" value="1"/>
</dbReference>
<dbReference type="NCBIfam" id="TIGR00143">
    <property type="entry name" value="hypF"/>
    <property type="match status" value="1"/>
</dbReference>
<dbReference type="InterPro" id="IPR006070">
    <property type="entry name" value="Sua5-like_dom"/>
</dbReference>
<evidence type="ECO:0000256" key="3">
    <source>
        <dbReference type="ARBA" id="ARBA00022598"/>
    </source>
</evidence>
<dbReference type="Pfam" id="PF22521">
    <property type="entry name" value="HypF_C_2"/>
    <property type="match status" value="1"/>
</dbReference>
<name>A0A6B0TBB7_9EURY</name>
<dbReference type="InterPro" id="IPR041440">
    <property type="entry name" value="HypF_C"/>
</dbReference>
<dbReference type="InterPro" id="IPR004421">
    <property type="entry name" value="Carbamoyltransferase_HypF"/>
</dbReference>
<evidence type="ECO:0000259" key="10">
    <source>
        <dbReference type="PROSITE" id="PS51160"/>
    </source>
</evidence>
<evidence type="ECO:0000256" key="6">
    <source>
        <dbReference type="ARBA" id="ARBA00022833"/>
    </source>
</evidence>
<keyword evidence="3" id="KW-0436">Ligase</keyword>
<reference evidence="12 13" key="1">
    <citation type="submission" date="2019-12" db="EMBL/GenBank/DDBJ databases">
        <title>Isolation and characterization of three novel carbon monoxide-oxidizing members of Halobacteria from salione crusts and soils.</title>
        <authorList>
            <person name="Myers M.R."/>
            <person name="King G.M."/>
        </authorList>
    </citation>
    <scope>NUCLEOTIDE SEQUENCE [LARGE SCALE GENOMIC DNA]</scope>
    <source>
        <strain evidence="12 13">WSH3</strain>
    </source>
</reference>
<dbReference type="GO" id="GO:0003998">
    <property type="term" value="F:acylphosphatase activity"/>
    <property type="evidence" value="ECO:0007669"/>
    <property type="project" value="UniProtKB-EC"/>
</dbReference>
<dbReference type="Pfam" id="PF01300">
    <property type="entry name" value="Sua5_yciO_yrdC"/>
    <property type="match status" value="1"/>
</dbReference>
<dbReference type="InterPro" id="IPR055128">
    <property type="entry name" value="HypF_C_2"/>
</dbReference>
<keyword evidence="4" id="KW-0479">Metal-binding</keyword>
<dbReference type="SUPFAM" id="SSF53067">
    <property type="entry name" value="Actin-like ATPase domain"/>
    <property type="match status" value="1"/>
</dbReference>
<comment type="catalytic activity">
    <reaction evidence="9">
        <text>an acyl phosphate + H2O = a carboxylate + phosphate + H(+)</text>
        <dbReference type="Rhea" id="RHEA:14965"/>
        <dbReference type="ChEBI" id="CHEBI:15377"/>
        <dbReference type="ChEBI" id="CHEBI:15378"/>
        <dbReference type="ChEBI" id="CHEBI:29067"/>
        <dbReference type="ChEBI" id="CHEBI:43474"/>
        <dbReference type="ChEBI" id="CHEBI:59918"/>
        <dbReference type="EC" id="3.6.1.7"/>
    </reaction>
</comment>
<dbReference type="Gene3D" id="3.90.870.50">
    <property type="match status" value="1"/>
</dbReference>
<dbReference type="SUPFAM" id="SSF54975">
    <property type="entry name" value="Acylphosphatase/BLUF domain-like"/>
    <property type="match status" value="1"/>
</dbReference>
<evidence type="ECO:0000313" key="13">
    <source>
        <dbReference type="Proteomes" id="UP000466535"/>
    </source>
</evidence>
<evidence type="ECO:0000256" key="7">
    <source>
        <dbReference type="ARBA" id="ARBA00048220"/>
    </source>
</evidence>
<keyword evidence="6" id="KW-0862">Zinc</keyword>
<comment type="catalytic activity">
    <reaction evidence="7">
        <text>C-terminal L-cysteinyl-[HypE protein] + carbamoyl phosphate + ATP + H2O = C-terminal S-carboxamide-L-cysteinyl-[HypE protein] + AMP + phosphate + diphosphate + H(+)</text>
        <dbReference type="Rhea" id="RHEA:55636"/>
        <dbReference type="Rhea" id="RHEA-COMP:14247"/>
        <dbReference type="Rhea" id="RHEA-COMP:14392"/>
        <dbReference type="ChEBI" id="CHEBI:15377"/>
        <dbReference type="ChEBI" id="CHEBI:15378"/>
        <dbReference type="ChEBI" id="CHEBI:30616"/>
        <dbReference type="ChEBI" id="CHEBI:33019"/>
        <dbReference type="ChEBI" id="CHEBI:43474"/>
        <dbReference type="ChEBI" id="CHEBI:58228"/>
        <dbReference type="ChEBI" id="CHEBI:76913"/>
        <dbReference type="ChEBI" id="CHEBI:139126"/>
        <dbReference type="ChEBI" id="CHEBI:456215"/>
    </reaction>
</comment>
<dbReference type="Gene3D" id="3.30.420.40">
    <property type="match status" value="1"/>
</dbReference>
<dbReference type="Pfam" id="PF00708">
    <property type="entry name" value="Acylphosphatase"/>
    <property type="match status" value="1"/>
</dbReference>
<dbReference type="UniPathway" id="UPA00335"/>
<gene>
    <name evidence="12" type="primary">hypF</name>
    <name evidence="12" type="ORF">GRX03_13740</name>
</gene>
<dbReference type="Proteomes" id="UP000466535">
    <property type="component" value="Unassembled WGS sequence"/>
</dbReference>
<dbReference type="InterPro" id="IPR051060">
    <property type="entry name" value="Carbamoyltrans_HypF-like"/>
</dbReference>
<dbReference type="InterPro" id="IPR001792">
    <property type="entry name" value="Acylphosphatase-like_dom"/>
</dbReference>
<dbReference type="GO" id="GO:0008270">
    <property type="term" value="F:zinc ion binding"/>
    <property type="evidence" value="ECO:0007669"/>
    <property type="project" value="UniProtKB-KW"/>
</dbReference>
<dbReference type="PROSITE" id="PS00150">
    <property type="entry name" value="ACYLPHOSPHATASE_1"/>
    <property type="match status" value="1"/>
</dbReference>
<dbReference type="InterPro" id="IPR043129">
    <property type="entry name" value="ATPase_NBD"/>
</dbReference>
<dbReference type="InterPro" id="IPR017968">
    <property type="entry name" value="Acylphosphatase_CS"/>
</dbReference>
<keyword evidence="13" id="KW-1185">Reference proteome</keyword>
<evidence type="ECO:0000256" key="2">
    <source>
        <dbReference type="ARBA" id="ARBA00008097"/>
    </source>
</evidence>
<dbReference type="InterPro" id="IPR036046">
    <property type="entry name" value="Acylphosphatase-like_dom_sf"/>
</dbReference>
<dbReference type="PANTHER" id="PTHR42959:SF1">
    <property type="entry name" value="CARBAMOYLTRANSFERASE HYPF"/>
    <property type="match status" value="1"/>
</dbReference>
<dbReference type="SUPFAM" id="SSF55821">
    <property type="entry name" value="YrdC/RibB"/>
    <property type="match status" value="1"/>
</dbReference>
<dbReference type="Pfam" id="PF07503">
    <property type="entry name" value="zf-HYPF"/>
    <property type="match status" value="2"/>
</dbReference>
<organism evidence="12 13">
    <name type="scientific">Halovenus carboxidivorans</name>
    <dbReference type="NCBI Taxonomy" id="2692199"/>
    <lineage>
        <taxon>Archaea</taxon>
        <taxon>Methanobacteriati</taxon>
        <taxon>Methanobacteriota</taxon>
        <taxon>Stenosarchaea group</taxon>
        <taxon>Halobacteria</taxon>
        <taxon>Halobacteriales</taxon>
        <taxon>Haloarculaceae</taxon>
        <taxon>Halovenus</taxon>
    </lineage>
</organism>
<evidence type="ECO:0000256" key="4">
    <source>
        <dbReference type="ARBA" id="ARBA00022723"/>
    </source>
</evidence>
<accession>A0A6B0TBB7</accession>
<sequence length="759" mass="80668">MPTNTERFALSLTVRGTVQGVGFRPFVARTAAEAGVTGSVANTDAGVEIHFEGDRQAVERAAQRVRSDPPRLATLADIEVSEAEPQGTDEFEIVPSEEGPNRTTLVPPDTALCAACREEIRSETSRFHDYWATACVDCGPRFAVTRALPYDRATTAMAEFEPCSACRDDYEDRTDRRFHAQTIACPDCGPTLSAVDTDGTTRATGTDALDWIGTRLDEGAVVGLMGTGGCHIACDGTDPDLVERLRTRLGRPAKPLATMARSLDSVREFATVTPGAADLLRSKRRPIVLLGHGRTDWLDAVAPGLDTVGVMLPYSGIHHLLFERLDSGPLVMTSANRPGEPMATDRSSLLALSDALDAALVHDREIVNRCDDSVVRPVNGDRRLLRRSRGHVPRPLDRPVQADAEVLAVGAGTDVTVALTRGDIVLPSQHIGEPETPTAADAHREASNRLCELLSVSPDVVAHDCHPELETTAIATDRAERTVAVQHHHAHAASLLAEHDRDRAIVIAADGTGYSPDGVVRGGEVLDSGLADSERVGGLSRFRLPGGEAAVREPARVAAALLSDTDRERAVSLLRNSEAASSRADAETILEQPVAGVNSPYSTSAGRFLDAVAALLGVCSVRRYRGEPAMRLEAAAGDPVALDPPLTRRDGQLRLDATAAMDRLASLDTHRDSSVVAATAQRLLGLGLAEIAVTAADERSLDAVGFTGGVAYNEAIDRVVRQRVETAGYTYLGHHRVPPGDAGLAYGQAVAASARLADS</sequence>
<dbReference type="EC" id="6.2.-.-" evidence="8"/>
<feature type="domain" description="Acylphosphatase-like" evidence="10">
    <location>
        <begin position="9"/>
        <end position="95"/>
    </location>
</feature>
<comment type="similarity">
    <text evidence="2 8">Belongs to the carbamoyltransferase HypF family.</text>
</comment>
<protein>
    <recommendedName>
        <fullName evidence="8">Carbamoyltransferase</fullName>
        <ecNumber evidence="8">6.2.-.-</ecNumber>
    </recommendedName>
</protein>
<dbReference type="EMBL" id="WUUT01000005">
    <property type="protein sequence ID" value="MXR52662.1"/>
    <property type="molecule type" value="Genomic_DNA"/>
</dbReference>
<evidence type="ECO:0000256" key="9">
    <source>
        <dbReference type="PROSITE-ProRule" id="PRU00520"/>
    </source>
</evidence>
<keyword evidence="5" id="KW-0863">Zinc-finger</keyword>
<keyword evidence="9" id="KW-0378">Hydrolase</keyword>
<dbReference type="PROSITE" id="PS51160">
    <property type="entry name" value="ACYLPHOSPHATASE_3"/>
    <property type="match status" value="1"/>
</dbReference>
<dbReference type="PANTHER" id="PTHR42959">
    <property type="entry name" value="CARBAMOYLTRANSFERASE"/>
    <property type="match status" value="1"/>
</dbReference>
<dbReference type="PIRSF" id="PIRSF006256">
    <property type="entry name" value="CMPcnvr_hdrg_mat"/>
    <property type="match status" value="1"/>
</dbReference>
<evidence type="ECO:0000313" key="12">
    <source>
        <dbReference type="EMBL" id="MXR52662.1"/>
    </source>
</evidence>
<evidence type="ECO:0000256" key="8">
    <source>
        <dbReference type="PIRNR" id="PIRNR006256"/>
    </source>
</evidence>
<dbReference type="RefSeq" id="WP_159764780.1">
    <property type="nucleotide sequence ID" value="NZ_WUUT01000005.1"/>
</dbReference>
<dbReference type="GO" id="GO:0003725">
    <property type="term" value="F:double-stranded RNA binding"/>
    <property type="evidence" value="ECO:0007669"/>
    <property type="project" value="InterPro"/>
</dbReference>
<dbReference type="PROSITE" id="PS51163">
    <property type="entry name" value="YRDC"/>
    <property type="match status" value="1"/>
</dbReference>
<dbReference type="InterPro" id="IPR011125">
    <property type="entry name" value="Znf_HypF"/>
</dbReference>
<dbReference type="AlphaFoldDB" id="A0A6B0TBB7"/>
<evidence type="ECO:0000256" key="5">
    <source>
        <dbReference type="ARBA" id="ARBA00022771"/>
    </source>
</evidence>
<comment type="pathway">
    <text evidence="1">Protein modification; [NiFe] hydrogenase maturation.</text>
</comment>